<dbReference type="AlphaFoldDB" id="A0A1G2B2N8"/>
<organism evidence="1 2">
    <name type="scientific">Candidatus Kerfeldbacteria bacterium RIFCSPLOWO2_01_FULL_48_11</name>
    <dbReference type="NCBI Taxonomy" id="1798543"/>
    <lineage>
        <taxon>Bacteria</taxon>
        <taxon>Candidatus Kerfeldiibacteriota</taxon>
    </lineage>
</organism>
<dbReference type="STRING" id="1798543.A2898_00530"/>
<reference evidence="1 2" key="1">
    <citation type="journal article" date="2016" name="Nat. Commun.">
        <title>Thousands of microbial genomes shed light on interconnected biogeochemical processes in an aquifer system.</title>
        <authorList>
            <person name="Anantharaman K."/>
            <person name="Brown C.T."/>
            <person name="Hug L.A."/>
            <person name="Sharon I."/>
            <person name="Castelle C.J."/>
            <person name="Probst A.J."/>
            <person name="Thomas B.C."/>
            <person name="Singh A."/>
            <person name="Wilkins M.J."/>
            <person name="Karaoz U."/>
            <person name="Brodie E.L."/>
            <person name="Williams K.H."/>
            <person name="Hubbard S.S."/>
            <person name="Banfield J.F."/>
        </authorList>
    </citation>
    <scope>NUCLEOTIDE SEQUENCE [LARGE SCALE GENOMIC DNA]</scope>
</reference>
<evidence type="ECO:0000313" key="2">
    <source>
        <dbReference type="Proteomes" id="UP000179164"/>
    </source>
</evidence>
<evidence type="ECO:0000313" key="1">
    <source>
        <dbReference type="EMBL" id="OGY82996.1"/>
    </source>
</evidence>
<dbReference type="EMBL" id="MHKE01000016">
    <property type="protein sequence ID" value="OGY82996.1"/>
    <property type="molecule type" value="Genomic_DNA"/>
</dbReference>
<protein>
    <submittedName>
        <fullName evidence="1">Uncharacterized protein</fullName>
    </submittedName>
</protein>
<sequence>MTPESYLRELLATCGAYALSEHDRELLIHDTEGSIYTQLVRKSFRKWSIDDETREHVKKAIHAHLASGTPLHFTFPFGAYKRWNLPSAPWVDWAEVFSLAYYAAYMAPIAAAYAPGCEFSFVGDDVIVPRLNNYPVEEVKKWSESFEQLIEVFRRYLPSNMRFRLLHVRDFYSPGEFEQELDAKYAGGKAEWDSWDEVTRQAHIASSRHNIKWKGIHDWTGLSDEEKKAKILEAAILHNVYRQLPRRKAFTRGDDKICIFPRKISNAIPLGTTKNSSVFFWVGTGVLERRGETWQERILSYEQWQERKHELRNTTVSLDGFPLTSIQVDSRVDS</sequence>
<comment type="caution">
    <text evidence="1">The sequence shown here is derived from an EMBL/GenBank/DDBJ whole genome shotgun (WGS) entry which is preliminary data.</text>
</comment>
<gene>
    <name evidence="1" type="ORF">A2898_00530</name>
</gene>
<dbReference type="Proteomes" id="UP000179164">
    <property type="component" value="Unassembled WGS sequence"/>
</dbReference>
<proteinExistence type="predicted"/>
<name>A0A1G2B2N8_9BACT</name>
<accession>A0A1G2B2N8</accession>